<feature type="transmembrane region" description="Helical" evidence="5">
    <location>
        <begin position="122"/>
        <end position="141"/>
    </location>
</feature>
<feature type="transmembrane region" description="Helical" evidence="5">
    <location>
        <begin position="43"/>
        <end position="61"/>
    </location>
</feature>
<evidence type="ECO:0000313" key="8">
    <source>
        <dbReference type="Proteomes" id="UP000292372"/>
    </source>
</evidence>
<accession>A0A4Q9FNP7</accession>
<protein>
    <submittedName>
        <fullName evidence="7">Sterol desaturase family protein</fullName>
    </submittedName>
</protein>
<dbReference type="RefSeq" id="WP_130937140.1">
    <property type="nucleotide sequence ID" value="NZ_BMEE01000003.1"/>
</dbReference>
<comment type="caution">
    <text evidence="7">The sequence shown here is derived from an EMBL/GenBank/DDBJ whole genome shotgun (WGS) entry which is preliminary data.</text>
</comment>
<sequence>MPTPLEILLDPISLTALGMYALLIIWEALFPAQELPKVKNWKLKGMTSFTVFFFLSSYLPLLTDPFLSQYQLFDLTSLGNIRGGIVAIIIYELAVFVWHRAMHKSNFLWRTFHQMHHSAERMDTYGAFYFSLFDMIGFTFLGSVCLALLIGVTPQAVTIMLLGTMFLGIFQHTNIKTPYWLGYVIQRPESHTVHHAKGIHKHNYSDLPIFDIIFGSFKNPKDYEHETGFYHGASSKVVEMLTFQDINKQKQ</sequence>
<keyword evidence="3 5" id="KW-1133">Transmembrane helix</keyword>
<evidence type="ECO:0000256" key="2">
    <source>
        <dbReference type="ARBA" id="ARBA00022692"/>
    </source>
</evidence>
<feature type="transmembrane region" description="Helical" evidence="5">
    <location>
        <begin position="12"/>
        <end position="31"/>
    </location>
</feature>
<dbReference type="Proteomes" id="UP000292372">
    <property type="component" value="Unassembled WGS sequence"/>
</dbReference>
<evidence type="ECO:0000256" key="4">
    <source>
        <dbReference type="ARBA" id="ARBA00023136"/>
    </source>
</evidence>
<proteinExistence type="predicted"/>
<dbReference type="GO" id="GO:0016020">
    <property type="term" value="C:membrane"/>
    <property type="evidence" value="ECO:0007669"/>
    <property type="project" value="UniProtKB-SubCell"/>
</dbReference>
<dbReference type="GO" id="GO:0005506">
    <property type="term" value="F:iron ion binding"/>
    <property type="evidence" value="ECO:0007669"/>
    <property type="project" value="InterPro"/>
</dbReference>
<evidence type="ECO:0000256" key="3">
    <source>
        <dbReference type="ARBA" id="ARBA00022989"/>
    </source>
</evidence>
<evidence type="ECO:0000256" key="1">
    <source>
        <dbReference type="ARBA" id="ARBA00004370"/>
    </source>
</evidence>
<dbReference type="PANTHER" id="PTHR11863">
    <property type="entry name" value="STEROL DESATURASE"/>
    <property type="match status" value="1"/>
</dbReference>
<dbReference type="InterPro" id="IPR006694">
    <property type="entry name" value="Fatty_acid_hydroxylase"/>
</dbReference>
<dbReference type="OrthoDB" id="9770329at2"/>
<gene>
    <name evidence="7" type="ORF">EYD46_10720</name>
</gene>
<keyword evidence="8" id="KW-1185">Reference proteome</keyword>
<feature type="transmembrane region" description="Helical" evidence="5">
    <location>
        <begin position="81"/>
        <end position="101"/>
    </location>
</feature>
<dbReference type="Pfam" id="PF04116">
    <property type="entry name" value="FA_hydroxylase"/>
    <property type="match status" value="1"/>
</dbReference>
<dbReference type="GO" id="GO:0016491">
    <property type="term" value="F:oxidoreductase activity"/>
    <property type="evidence" value="ECO:0007669"/>
    <property type="project" value="InterPro"/>
</dbReference>
<evidence type="ECO:0000313" key="7">
    <source>
        <dbReference type="EMBL" id="TBN15594.1"/>
    </source>
</evidence>
<dbReference type="InterPro" id="IPR050307">
    <property type="entry name" value="Sterol_Desaturase_Related"/>
</dbReference>
<feature type="transmembrane region" description="Helical" evidence="5">
    <location>
        <begin position="147"/>
        <end position="170"/>
    </location>
</feature>
<dbReference type="AlphaFoldDB" id="A0A4Q9FNP7"/>
<dbReference type="GO" id="GO:0008610">
    <property type="term" value="P:lipid biosynthetic process"/>
    <property type="evidence" value="ECO:0007669"/>
    <property type="project" value="InterPro"/>
</dbReference>
<keyword evidence="2 5" id="KW-0812">Transmembrane</keyword>
<name>A0A4Q9FNP7_9FLAO</name>
<reference evidence="7 8" key="1">
    <citation type="journal article" date="2015" name="Int. J. Syst. Evol. Microbiol.">
        <title>Hyunsoonleella pacifica sp. nov., isolated from seawater of South Pacific Gyre.</title>
        <authorList>
            <person name="Gao X."/>
            <person name="Zhang Z."/>
            <person name="Dai X."/>
            <person name="Zhang X.H."/>
        </authorList>
    </citation>
    <scope>NUCLEOTIDE SEQUENCE [LARGE SCALE GENOMIC DNA]</scope>
    <source>
        <strain evidence="7 8">SW033</strain>
    </source>
</reference>
<organism evidence="7 8">
    <name type="scientific">Hyunsoonleella pacifica</name>
    <dbReference type="NCBI Taxonomy" id="1080224"/>
    <lineage>
        <taxon>Bacteria</taxon>
        <taxon>Pseudomonadati</taxon>
        <taxon>Bacteroidota</taxon>
        <taxon>Flavobacteriia</taxon>
        <taxon>Flavobacteriales</taxon>
        <taxon>Flavobacteriaceae</taxon>
    </lineage>
</organism>
<feature type="domain" description="Fatty acid hydroxylase" evidence="6">
    <location>
        <begin position="85"/>
        <end position="216"/>
    </location>
</feature>
<evidence type="ECO:0000256" key="5">
    <source>
        <dbReference type="SAM" id="Phobius"/>
    </source>
</evidence>
<dbReference type="EMBL" id="SIRS01000004">
    <property type="protein sequence ID" value="TBN15594.1"/>
    <property type="molecule type" value="Genomic_DNA"/>
</dbReference>
<keyword evidence="4 5" id="KW-0472">Membrane</keyword>
<comment type="subcellular location">
    <subcellularLocation>
        <location evidence="1">Membrane</location>
    </subcellularLocation>
</comment>
<evidence type="ECO:0000259" key="6">
    <source>
        <dbReference type="Pfam" id="PF04116"/>
    </source>
</evidence>